<comment type="similarity">
    <text evidence="1 2">Belongs to the UPF0102 family.</text>
</comment>
<dbReference type="SUPFAM" id="SSF52980">
    <property type="entry name" value="Restriction endonuclease-like"/>
    <property type="match status" value="1"/>
</dbReference>
<dbReference type="AlphaFoldDB" id="A0A1E8F2E1"/>
<dbReference type="HAMAP" id="MF_00048">
    <property type="entry name" value="UPF0102"/>
    <property type="match status" value="1"/>
</dbReference>
<dbReference type="InterPro" id="IPR011856">
    <property type="entry name" value="tRNA_endonuc-like_dom_sf"/>
</dbReference>
<evidence type="ECO:0000313" key="3">
    <source>
        <dbReference type="EMBL" id="OFI07711.1"/>
    </source>
</evidence>
<sequence length="123" mass="14776">MHKFNKYVGNFGENLAENYLKKCGYIILDRNFKCKIGEIDIIALDKDYITFIEVKSRYSLYYGHPCECIKYNKIKKIYKTAQFYILKKKLFKNKFRFDVIEIILNKNTDNYSINLIKNAFQIN</sequence>
<accession>A0A1E8F2E1</accession>
<dbReference type="InterPro" id="IPR011335">
    <property type="entry name" value="Restrct_endonuc-II-like"/>
</dbReference>
<proteinExistence type="inferred from homology"/>
<organism evidence="3 4">
    <name type="scientific">Clostridium acetireducens DSM 10703</name>
    <dbReference type="NCBI Taxonomy" id="1121290"/>
    <lineage>
        <taxon>Bacteria</taxon>
        <taxon>Bacillati</taxon>
        <taxon>Bacillota</taxon>
        <taxon>Clostridia</taxon>
        <taxon>Eubacteriales</taxon>
        <taxon>Clostridiaceae</taxon>
        <taxon>Clostridium</taxon>
    </lineage>
</organism>
<dbReference type="Gene3D" id="3.40.1350.10">
    <property type="match status" value="1"/>
</dbReference>
<dbReference type="PANTHER" id="PTHR34039">
    <property type="entry name" value="UPF0102 PROTEIN YRAN"/>
    <property type="match status" value="1"/>
</dbReference>
<dbReference type="EMBL" id="LZFO01000001">
    <property type="protein sequence ID" value="OFI07711.1"/>
    <property type="molecule type" value="Genomic_DNA"/>
</dbReference>
<dbReference type="CDD" id="cd20736">
    <property type="entry name" value="PoNe_Nuclease"/>
    <property type="match status" value="1"/>
</dbReference>
<dbReference type="RefSeq" id="WP_070109043.1">
    <property type="nucleotide sequence ID" value="NZ_LZFO01000001.1"/>
</dbReference>
<reference evidence="3 4" key="1">
    <citation type="submission" date="2016-06" db="EMBL/GenBank/DDBJ databases">
        <title>Genome sequence of Clostridium acetireducens DSM 10703.</title>
        <authorList>
            <person name="Poehlein A."/>
            <person name="Fluechter S."/>
            <person name="Duerre P."/>
            <person name="Daniel R."/>
        </authorList>
    </citation>
    <scope>NUCLEOTIDE SEQUENCE [LARGE SCALE GENOMIC DNA]</scope>
    <source>
        <strain evidence="3 4">DSM 10703</strain>
    </source>
</reference>
<dbReference type="OrthoDB" id="9802516at2"/>
<dbReference type="PANTHER" id="PTHR34039:SF1">
    <property type="entry name" value="UPF0102 PROTEIN YRAN"/>
    <property type="match status" value="1"/>
</dbReference>
<evidence type="ECO:0000256" key="1">
    <source>
        <dbReference type="ARBA" id="ARBA00006738"/>
    </source>
</evidence>
<protein>
    <recommendedName>
        <fullName evidence="2">UPF0102 protein CLOACE_00590</fullName>
    </recommendedName>
</protein>
<dbReference type="PATRIC" id="fig|1121290.3.peg.59"/>
<evidence type="ECO:0000313" key="4">
    <source>
        <dbReference type="Proteomes" id="UP000175744"/>
    </source>
</evidence>
<comment type="caution">
    <text evidence="3">The sequence shown here is derived from an EMBL/GenBank/DDBJ whole genome shotgun (WGS) entry which is preliminary data.</text>
</comment>
<dbReference type="STRING" id="1121290.CLAOCE_00590"/>
<dbReference type="NCBIfam" id="NF009150">
    <property type="entry name" value="PRK12497.1-3"/>
    <property type="match status" value="1"/>
</dbReference>
<dbReference type="GO" id="GO:0003676">
    <property type="term" value="F:nucleic acid binding"/>
    <property type="evidence" value="ECO:0007669"/>
    <property type="project" value="InterPro"/>
</dbReference>
<gene>
    <name evidence="3" type="ORF">CLOACE_00590</name>
</gene>
<evidence type="ECO:0000256" key="2">
    <source>
        <dbReference type="HAMAP-Rule" id="MF_00048"/>
    </source>
</evidence>
<dbReference type="InterPro" id="IPR003509">
    <property type="entry name" value="UPF0102_YraN-like"/>
</dbReference>
<keyword evidence="4" id="KW-1185">Reference proteome</keyword>
<dbReference type="Pfam" id="PF02021">
    <property type="entry name" value="UPF0102"/>
    <property type="match status" value="1"/>
</dbReference>
<name>A0A1E8F2E1_9CLOT</name>
<dbReference type="Proteomes" id="UP000175744">
    <property type="component" value="Unassembled WGS sequence"/>
</dbReference>